<dbReference type="RefSeq" id="WP_378194443.1">
    <property type="nucleotide sequence ID" value="NZ_JBHMBK010000012.1"/>
</dbReference>
<dbReference type="EMBL" id="JBHMBK010000012">
    <property type="protein sequence ID" value="MFB9685995.1"/>
    <property type="molecule type" value="Genomic_DNA"/>
</dbReference>
<accession>A0ABV5U5Q1</accession>
<evidence type="ECO:0000313" key="2">
    <source>
        <dbReference type="EMBL" id="MFB9685995.1"/>
    </source>
</evidence>
<keyword evidence="3" id="KW-1185">Reference proteome</keyword>
<dbReference type="InterPro" id="IPR011990">
    <property type="entry name" value="TPR-like_helical_dom_sf"/>
</dbReference>
<name>A0ABV5U5Q1_9PSEU</name>
<evidence type="ECO:0000313" key="3">
    <source>
        <dbReference type="Proteomes" id="UP001589535"/>
    </source>
</evidence>
<organism evidence="2 3">
    <name type="scientific">Amycolatopsis plumensis</name>
    <dbReference type="NCBI Taxonomy" id="236508"/>
    <lineage>
        <taxon>Bacteria</taxon>
        <taxon>Bacillati</taxon>
        <taxon>Actinomycetota</taxon>
        <taxon>Actinomycetes</taxon>
        <taxon>Pseudonocardiales</taxon>
        <taxon>Pseudonocardiaceae</taxon>
        <taxon>Amycolatopsis</taxon>
    </lineage>
</organism>
<dbReference type="InterPro" id="IPR024983">
    <property type="entry name" value="CHAT_dom"/>
</dbReference>
<evidence type="ECO:0000259" key="1">
    <source>
        <dbReference type="Pfam" id="PF12770"/>
    </source>
</evidence>
<comment type="caution">
    <text evidence="2">The sequence shown here is derived from an EMBL/GenBank/DDBJ whole genome shotgun (WGS) entry which is preliminary data.</text>
</comment>
<dbReference type="Proteomes" id="UP001589535">
    <property type="component" value="Unassembled WGS sequence"/>
</dbReference>
<reference evidence="2 3" key="1">
    <citation type="submission" date="2024-09" db="EMBL/GenBank/DDBJ databases">
        <authorList>
            <person name="Sun Q."/>
            <person name="Mori K."/>
        </authorList>
    </citation>
    <scope>NUCLEOTIDE SEQUENCE [LARGE SCALE GENOMIC DNA]</scope>
    <source>
        <strain evidence="2 3">JCM 13852</strain>
    </source>
</reference>
<proteinExistence type="predicted"/>
<protein>
    <submittedName>
        <fullName evidence="2">CHAT domain-containing protein</fullName>
    </submittedName>
</protein>
<dbReference type="Gene3D" id="1.25.40.10">
    <property type="entry name" value="Tetratricopeptide repeat domain"/>
    <property type="match status" value="2"/>
</dbReference>
<feature type="domain" description="CHAT" evidence="1">
    <location>
        <begin position="854"/>
        <end position="1123"/>
    </location>
</feature>
<sequence>MSPDPIEVLRRRLLRFRCTEDADAVIDPAALAEADEVEAAISGLRRRDSPERIFDGVVVMANLYHFRGRLLGERSSEGDRRFAFGLFSIVHEVLPDTVPEALGNIYAPPRRGALPLDAVVDSKNEEACKLLEIVRSEGTVALAEQAIYGLRGLVELTDRHSDMQAMVMANLARALLLRFELGAPKSVLDEFLMVSRAVVARTPRGDSSWLGRASDLGVALIRAYELTGEGALLRQAIAVFREAVDDAAADGPDLAVCLVHFSDALNLAFDLEGRAEHLESAIEVGRRAVEATAGRRDDYALALSNLGNALGKRADRFDDAESLVEAISLQRRAAEITPEGHARRPLYLANLGSDLQRKYFRSGDLATLEEALSALRAAVAATPAGHHQRPQRLSSLGTALRIKHDSVGATGALDEAIEILGAAVETTRPDDVYRHSRLRAYGAALLGRSQSATDPDDLDRAIEIFRTATTIGTDDSGAKIGISQLANALRERYRKTGDGSDLEEAISLHRQAVETEDAHGVMAGFHWSSLAEALVDEYRATGDPTTLDEAIGAYRTALDNSPGERVERATHLYDLGRLLWTRARVTGDRATAAAALGSLRDAVAVETAPAWTRVLAAELWGQAAARAGHLSEALDGYAAAVELIDTLVWRGLGRADQERQLARVAGLARNAAAFAIACGRPERAVELLEHGRGVLLARTLDARTAYDDLRLHLPELADELADVLDALQHGSFAPGASEDVADRDDGRSKLAVRRDELLAQIRRSNGFQDFMRPARFESFLPAASGGPVIVVNTSDYRSDALIVTALGVRAVPLPKLTETKADAEVTRFTKAINALHSSSATLTAVLAARGTITDVLGWLWDAIAAPVLDALGDHHDGGRVWWCPTGLLTLLPLHAAARGTAPGVLDRVISSYTPTLRALIHARQRTAEPAPNRLLTVCVSVTPDHPELPGAAAEVAAIAAHTETTQLADGNANVPTVLEQLGRHSWAHFACHGVQDLDNPSRGRLVLHDRPLMIREITTMHLRSAEFAFMSACDTARAGTHLADEAITVVGAMQLAGYRHVVGTLWSIQDAVATKAATRLYKGMPRPGQPAAAAAAALHDTVRSLRELFPSQPALWAAYVHLGP</sequence>
<dbReference type="Pfam" id="PF12770">
    <property type="entry name" value="CHAT"/>
    <property type="match status" value="1"/>
</dbReference>
<dbReference type="SUPFAM" id="SSF81901">
    <property type="entry name" value="HCP-like"/>
    <property type="match status" value="1"/>
</dbReference>
<gene>
    <name evidence="2" type="ORF">ACFFTO_17500</name>
</gene>